<evidence type="ECO:0000313" key="1">
    <source>
        <dbReference type="EMBL" id="CAG8788149.1"/>
    </source>
</evidence>
<feature type="non-terminal residue" evidence="1">
    <location>
        <position position="356"/>
    </location>
</feature>
<dbReference type="AlphaFoldDB" id="A0A9N9JLX6"/>
<keyword evidence="2" id="KW-1185">Reference proteome</keyword>
<protein>
    <submittedName>
        <fullName evidence="1">16653_t:CDS:1</fullName>
    </submittedName>
</protein>
<dbReference type="Proteomes" id="UP000789405">
    <property type="component" value="Unassembled WGS sequence"/>
</dbReference>
<dbReference type="EMBL" id="CAJVPY010025376">
    <property type="protein sequence ID" value="CAG8788149.1"/>
    <property type="molecule type" value="Genomic_DNA"/>
</dbReference>
<proteinExistence type="predicted"/>
<name>A0A9N9JLX6_9GLOM</name>
<reference evidence="1" key="1">
    <citation type="submission" date="2021-06" db="EMBL/GenBank/DDBJ databases">
        <authorList>
            <person name="Kallberg Y."/>
            <person name="Tangrot J."/>
            <person name="Rosling A."/>
        </authorList>
    </citation>
    <scope>NUCLEOTIDE SEQUENCE</scope>
    <source>
        <strain evidence="1">MA453B</strain>
    </source>
</reference>
<comment type="caution">
    <text evidence="1">The sequence shown here is derived from an EMBL/GenBank/DDBJ whole genome shotgun (WGS) entry which is preliminary data.</text>
</comment>
<sequence>KFKVFSETYDKMKETEKWILSTGTCVEDAIYDYCINLNEEILLHSWVIDLEDTDAEKLFTEPEWTEIKNSIQVLPKVDEDFAKYLQRFSNIKSSEELRNFLETTSYKSNEIPYDRETHYDFEWVELVMKKFLTEYEDNNKPLQRSHLEGWYDVNIWSLIVDHGLKNIHDLEIVRKESNCKSSSVKINQSRSKKRHKKMTRKRIGPKLDGVFRMYGEMEYGAIEVGKDFDQTKLLSDNFKLEKVLKDMHVQLCQKNNSRKLRVPGILHLGLKMQSMHLSNPKGYISIIKRENIHEVPSSVERLKDMLKLLANIWLVKAIILECITIVNARNDNSGFLREIINIGNQGETRGIIPPWS</sequence>
<accession>A0A9N9JLX6</accession>
<evidence type="ECO:0000313" key="2">
    <source>
        <dbReference type="Proteomes" id="UP000789405"/>
    </source>
</evidence>
<organism evidence="1 2">
    <name type="scientific">Dentiscutata erythropus</name>
    <dbReference type="NCBI Taxonomy" id="1348616"/>
    <lineage>
        <taxon>Eukaryota</taxon>
        <taxon>Fungi</taxon>
        <taxon>Fungi incertae sedis</taxon>
        <taxon>Mucoromycota</taxon>
        <taxon>Glomeromycotina</taxon>
        <taxon>Glomeromycetes</taxon>
        <taxon>Diversisporales</taxon>
        <taxon>Gigasporaceae</taxon>
        <taxon>Dentiscutata</taxon>
    </lineage>
</organism>
<gene>
    <name evidence="1" type="ORF">DERYTH_LOCUS20844</name>
</gene>
<dbReference type="OrthoDB" id="5340906at2759"/>
<feature type="non-terminal residue" evidence="1">
    <location>
        <position position="1"/>
    </location>
</feature>